<dbReference type="EC" id="2.1.2.3" evidence="1"/>
<dbReference type="NCBIfam" id="NF005492">
    <property type="entry name" value="PRK07106.1"/>
    <property type="match status" value="1"/>
</dbReference>
<dbReference type="PANTHER" id="PTHR11692:SF0">
    <property type="entry name" value="BIFUNCTIONAL PURINE BIOSYNTHESIS PROTEIN ATIC"/>
    <property type="match status" value="1"/>
</dbReference>
<name>A0ABY3SP72_9BACL</name>
<dbReference type="InterPro" id="IPR024050">
    <property type="entry name" value="AICAR_Tfase_insert_dom_sf"/>
</dbReference>
<keyword evidence="2" id="KW-1185">Reference proteome</keyword>
<keyword evidence="1" id="KW-0808">Transferase</keyword>
<dbReference type="InterPro" id="IPR016193">
    <property type="entry name" value="Cytidine_deaminase-like"/>
</dbReference>
<organism evidence="1 2">
    <name type="scientific">Paenibacillus hexagrammi</name>
    <dbReference type="NCBI Taxonomy" id="2908839"/>
    <lineage>
        <taxon>Bacteria</taxon>
        <taxon>Bacillati</taxon>
        <taxon>Bacillota</taxon>
        <taxon>Bacilli</taxon>
        <taxon>Bacillales</taxon>
        <taxon>Paenibacillaceae</taxon>
        <taxon>Paenibacillus</taxon>
    </lineage>
</organism>
<dbReference type="EMBL" id="CP090978">
    <property type="protein sequence ID" value="UJF34782.1"/>
    <property type="molecule type" value="Genomic_DNA"/>
</dbReference>
<dbReference type="RefSeq" id="WP_235121355.1">
    <property type="nucleotide sequence ID" value="NZ_CP090978.1"/>
</dbReference>
<dbReference type="PANTHER" id="PTHR11692">
    <property type="entry name" value="BIFUNCTIONAL PURINE BIOSYNTHESIS PROTEIN PURH"/>
    <property type="match status" value="1"/>
</dbReference>
<dbReference type="InterPro" id="IPR002695">
    <property type="entry name" value="PurH-like"/>
</dbReference>
<accession>A0ABY3SP72</accession>
<reference evidence="1 2" key="1">
    <citation type="journal article" date="2024" name="Int. J. Syst. Evol. Microbiol.">
        <title>Paenibacillus hexagrammi sp. nov., a novel bacterium isolated from the gut content of Hexagrammos agrammus.</title>
        <authorList>
            <person name="Jung H.K."/>
            <person name="Kim D.G."/>
            <person name="Zin H."/>
            <person name="Park J."/>
            <person name="Jung H."/>
            <person name="Kim Y.O."/>
            <person name="Kong H.J."/>
            <person name="Kim J.W."/>
            <person name="Kim Y.S."/>
        </authorList>
    </citation>
    <scope>NUCLEOTIDE SEQUENCE [LARGE SCALE GENOMIC DNA]</scope>
    <source>
        <strain evidence="1 2">YPD9-1</strain>
    </source>
</reference>
<dbReference type="Gene3D" id="3.40.140.20">
    <property type="match status" value="2"/>
</dbReference>
<dbReference type="Pfam" id="PF01808">
    <property type="entry name" value="AICARFT_IMPCHas"/>
    <property type="match status" value="1"/>
</dbReference>
<dbReference type="SMART" id="SM00798">
    <property type="entry name" value="AICARFT_IMPCHas"/>
    <property type="match status" value="1"/>
</dbReference>
<sequence length="390" mass="43760">MSESVIQLKYGCNPHQKPAKVYREEGELPFAILNGNPGYINFLDAFHSWQLVKELRQILNLPAAASFKHVSPAGAAVGIPLNDTLKKAYFVDELELSPLASAYARARGADRVSSYGDFIALSDTVDAVTARLISREVSDGVIAPSFSSDALEILRKKKKGTYTIIQVDPSYEPVDLEKREVYGITFEQKRNNQLPRFDMLDNVITGYEFPESAKRDLMLSMVTLKYTQSNSVCFAYDGQIIGCGAGQQSRIHCTRLAASKADTWYLRQHPAVTALRFKDGISRAERDNAIDQYLRDDVTLKEMEHWVHIFEQVPKKLTADEKKEWLSGLSNVSLGSDAFFPFRDNIDRAVQSGVKYLVQPGGSIRDNSVIKACEEYGIVMANSDFRLFHH</sequence>
<gene>
    <name evidence="1" type="ORF">L0M14_06385</name>
</gene>
<dbReference type="InterPro" id="IPR024051">
    <property type="entry name" value="AICAR_Tfase_dup_dom_sf"/>
</dbReference>
<evidence type="ECO:0000313" key="1">
    <source>
        <dbReference type="EMBL" id="UJF34782.1"/>
    </source>
</evidence>
<evidence type="ECO:0000313" key="2">
    <source>
        <dbReference type="Proteomes" id="UP001649230"/>
    </source>
</evidence>
<proteinExistence type="predicted"/>
<protein>
    <submittedName>
        <fullName evidence="1">Phosphoribosylaminoimidazolecarboxamide formyltransferase</fullName>
        <ecNumber evidence="1">2.1.2.3</ecNumber>
    </submittedName>
</protein>
<dbReference type="SUPFAM" id="SSF53927">
    <property type="entry name" value="Cytidine deaminase-like"/>
    <property type="match status" value="1"/>
</dbReference>
<dbReference type="Proteomes" id="UP001649230">
    <property type="component" value="Chromosome"/>
</dbReference>
<dbReference type="GO" id="GO:0004643">
    <property type="term" value="F:phosphoribosylaminoimidazolecarboxamide formyltransferase activity"/>
    <property type="evidence" value="ECO:0007669"/>
    <property type="project" value="UniProtKB-EC"/>
</dbReference>
<dbReference type="Gene3D" id="1.10.287.440">
    <property type="match status" value="1"/>
</dbReference>